<feature type="compositionally biased region" description="Polar residues" evidence="7">
    <location>
        <begin position="1389"/>
        <end position="1398"/>
    </location>
</feature>
<keyword evidence="6" id="KW-0175">Coiled coil</keyword>
<feature type="region of interest" description="Disordered" evidence="7">
    <location>
        <begin position="989"/>
        <end position="1062"/>
    </location>
</feature>
<name>A0AAU9SM05_THLAR</name>
<dbReference type="GO" id="GO:0004672">
    <property type="term" value="F:protein kinase activity"/>
    <property type="evidence" value="ECO:0007669"/>
    <property type="project" value="InterPro"/>
</dbReference>
<keyword evidence="3" id="KW-0547">Nucleotide-binding</keyword>
<dbReference type="EMBL" id="OU466861">
    <property type="protein sequence ID" value="CAH2067853.1"/>
    <property type="molecule type" value="Genomic_DNA"/>
</dbReference>
<dbReference type="Gene3D" id="1.10.510.10">
    <property type="entry name" value="Transferase(Phosphotransferase) domain 1"/>
    <property type="match status" value="1"/>
</dbReference>
<dbReference type="GO" id="GO:0005811">
    <property type="term" value="C:lipid droplet"/>
    <property type="evidence" value="ECO:0007669"/>
    <property type="project" value="InterPro"/>
</dbReference>
<dbReference type="SUPFAM" id="SSF52402">
    <property type="entry name" value="Adenine nucleotide alpha hydrolases-like"/>
    <property type="match status" value="1"/>
</dbReference>
<evidence type="ECO:0000259" key="8">
    <source>
        <dbReference type="PROSITE" id="PS50011"/>
    </source>
</evidence>
<dbReference type="PANTHER" id="PTHR11764:SF58">
    <property type="entry name" value="BETA-AMYRIN SYNTHASE-RELATED"/>
    <property type="match status" value="1"/>
</dbReference>
<dbReference type="SFLD" id="SFLDG01016">
    <property type="entry name" value="Prenyltransferase_Like_2"/>
    <property type="match status" value="1"/>
</dbReference>
<keyword evidence="5" id="KW-0413">Isomerase</keyword>
<dbReference type="Pfam" id="PF00582">
    <property type="entry name" value="Usp"/>
    <property type="match status" value="1"/>
</dbReference>
<evidence type="ECO:0000256" key="6">
    <source>
        <dbReference type="SAM" id="Coils"/>
    </source>
</evidence>
<dbReference type="GO" id="GO:0016104">
    <property type="term" value="P:triterpenoid biosynthetic process"/>
    <property type="evidence" value="ECO:0007669"/>
    <property type="project" value="InterPro"/>
</dbReference>
<dbReference type="CDD" id="cd02892">
    <property type="entry name" value="SQCY_1"/>
    <property type="match status" value="1"/>
</dbReference>
<dbReference type="InterPro" id="IPR008930">
    <property type="entry name" value="Terpenoid_cyclase/PrenylTrfase"/>
</dbReference>
<dbReference type="SUPFAM" id="SSF48239">
    <property type="entry name" value="Terpenoid cyclases/Protein prenyltransferases"/>
    <property type="match status" value="2"/>
</dbReference>
<dbReference type="Pfam" id="PF13243">
    <property type="entry name" value="SQHop_cyclase_C"/>
    <property type="match status" value="1"/>
</dbReference>
<dbReference type="FunFam" id="3.30.200.20:FF:000162">
    <property type="entry name" value="Adenine nucleotide alpha hydrolase-like domain kinase"/>
    <property type="match status" value="1"/>
</dbReference>
<reference evidence="9 10" key="1">
    <citation type="submission" date="2022-03" db="EMBL/GenBank/DDBJ databases">
        <authorList>
            <person name="Nunn A."/>
            <person name="Chopra R."/>
            <person name="Nunn A."/>
            <person name="Contreras Garrido A."/>
        </authorList>
    </citation>
    <scope>NUCLEOTIDE SEQUENCE [LARGE SCALE GENOMIC DNA]</scope>
</reference>
<dbReference type="SUPFAM" id="SSF56112">
    <property type="entry name" value="Protein kinase-like (PK-like)"/>
    <property type="match status" value="1"/>
</dbReference>
<dbReference type="CDD" id="cd01989">
    <property type="entry name" value="USP_STK_Ubox_N"/>
    <property type="match status" value="1"/>
</dbReference>
<dbReference type="PANTHER" id="PTHR11764">
    <property type="entry name" value="TERPENE CYCLASE/MUTASE FAMILY MEMBER"/>
    <property type="match status" value="1"/>
</dbReference>
<proteinExistence type="inferred from homology"/>
<dbReference type="InterPro" id="IPR001245">
    <property type="entry name" value="Ser-Thr/Tyr_kinase_cat_dom"/>
</dbReference>
<dbReference type="Pfam" id="PF13249">
    <property type="entry name" value="SQHop_cyclase_N"/>
    <property type="match status" value="1"/>
</dbReference>
<protein>
    <recommendedName>
        <fullName evidence="8">Protein kinase domain-containing protein</fullName>
    </recommendedName>
</protein>
<dbReference type="Gene3D" id="1.50.10.20">
    <property type="match status" value="2"/>
</dbReference>
<feature type="compositionally biased region" description="Polar residues" evidence="7">
    <location>
        <begin position="993"/>
        <end position="1008"/>
    </location>
</feature>
<keyword evidence="10" id="KW-1185">Reference proteome</keyword>
<dbReference type="InterPro" id="IPR032697">
    <property type="entry name" value="SQ_cyclase_N"/>
</dbReference>
<dbReference type="FunFam" id="1.50.10.20:FF:000064">
    <property type="entry name" value="Uncharacterized protein"/>
    <property type="match status" value="1"/>
</dbReference>
<feature type="region of interest" description="Disordered" evidence="7">
    <location>
        <begin position="927"/>
        <end position="970"/>
    </location>
</feature>
<organism evidence="9 10">
    <name type="scientific">Thlaspi arvense</name>
    <name type="common">Field penny-cress</name>
    <dbReference type="NCBI Taxonomy" id="13288"/>
    <lineage>
        <taxon>Eukaryota</taxon>
        <taxon>Viridiplantae</taxon>
        <taxon>Streptophyta</taxon>
        <taxon>Embryophyta</taxon>
        <taxon>Tracheophyta</taxon>
        <taxon>Spermatophyta</taxon>
        <taxon>Magnoliopsida</taxon>
        <taxon>eudicotyledons</taxon>
        <taxon>Gunneridae</taxon>
        <taxon>Pentapetalae</taxon>
        <taxon>rosids</taxon>
        <taxon>malvids</taxon>
        <taxon>Brassicales</taxon>
        <taxon>Brassicaceae</taxon>
        <taxon>Thlaspideae</taxon>
        <taxon>Thlaspi</taxon>
    </lineage>
</organism>
<dbReference type="InterPro" id="IPR032696">
    <property type="entry name" value="SQ_cyclase_C"/>
</dbReference>
<feature type="compositionally biased region" description="Low complexity" evidence="7">
    <location>
        <begin position="1014"/>
        <end position="1030"/>
    </location>
</feature>
<comment type="similarity">
    <text evidence="1">Belongs to the terpene cyclase/mutase family.</text>
</comment>
<evidence type="ECO:0000256" key="4">
    <source>
        <dbReference type="ARBA" id="ARBA00022840"/>
    </source>
</evidence>
<dbReference type="Pfam" id="PF07714">
    <property type="entry name" value="PK_Tyr_Ser-Thr"/>
    <property type="match status" value="1"/>
</dbReference>
<feature type="domain" description="Protein kinase" evidence="8">
    <location>
        <begin position="1190"/>
        <end position="1420"/>
    </location>
</feature>
<dbReference type="InterPro" id="IPR014729">
    <property type="entry name" value="Rossmann-like_a/b/a_fold"/>
</dbReference>
<dbReference type="InterPro" id="IPR000719">
    <property type="entry name" value="Prot_kinase_dom"/>
</dbReference>
<dbReference type="NCBIfam" id="TIGR01787">
    <property type="entry name" value="squalene_cyclas"/>
    <property type="match status" value="1"/>
</dbReference>
<evidence type="ECO:0000313" key="9">
    <source>
        <dbReference type="EMBL" id="CAH2067853.1"/>
    </source>
</evidence>
<dbReference type="GO" id="GO:0042300">
    <property type="term" value="F:beta-amyrin synthase activity"/>
    <property type="evidence" value="ECO:0007669"/>
    <property type="project" value="UniProtKB-ARBA"/>
</dbReference>
<evidence type="ECO:0000256" key="5">
    <source>
        <dbReference type="ARBA" id="ARBA00023235"/>
    </source>
</evidence>
<keyword evidence="4" id="KW-0067">ATP-binding</keyword>
<dbReference type="InterPro" id="IPR011009">
    <property type="entry name" value="Kinase-like_dom_sf"/>
</dbReference>
<dbReference type="FunFam" id="1.50.10.20:FF:000011">
    <property type="entry name" value="Terpene cyclase/mutase family member"/>
    <property type="match status" value="1"/>
</dbReference>
<dbReference type="Proteomes" id="UP000836841">
    <property type="component" value="Chromosome 5"/>
</dbReference>
<dbReference type="InterPro" id="IPR018333">
    <property type="entry name" value="Squalene_cyclase"/>
</dbReference>
<accession>A0AAU9SM05</accession>
<dbReference type="InterPro" id="IPR006016">
    <property type="entry name" value="UspA"/>
</dbReference>
<dbReference type="Gene3D" id="3.30.200.20">
    <property type="entry name" value="Phosphorylase Kinase, domain 1"/>
    <property type="match status" value="1"/>
</dbReference>
<feature type="region of interest" description="Disordered" evidence="7">
    <location>
        <begin position="1386"/>
        <end position="1420"/>
    </location>
</feature>
<evidence type="ECO:0000256" key="1">
    <source>
        <dbReference type="ARBA" id="ARBA00009755"/>
    </source>
</evidence>
<dbReference type="Gene3D" id="3.40.50.620">
    <property type="entry name" value="HUPs"/>
    <property type="match status" value="1"/>
</dbReference>
<evidence type="ECO:0000256" key="7">
    <source>
        <dbReference type="SAM" id="MobiDB-lite"/>
    </source>
</evidence>
<sequence>MYIGEGNGDDPYLYTTNNFAGRQTWEFDPDAGTPEERNAVIEARRSFYDNRSRVKASSDILWRIQFLKERKFEQVIPPVKVEGSEKITYESATNALRRGVHFFSALQATDGHWPAENAGPLFFLPPLVFCLYITGHLDEILTSEHRKEILRYIYCHQQKEDGGWGLHIEGHSTMFCTVLNYICMRILGESPNGGHENACRRARKWIHSHGGVTYIPSWGKTWLSILGVFDWSGSNPMPPEFWLLPSFFPAKMWCYCRMVYLPMSYLYGKRFVGPITPLILQLRKELYLQPYEEINWKKVRHLCAKEDTYYHRPLVQELIWDSLYIFAEPFLACWPFNKLLRQKALQVAMKHIHYEDENSRYITIGCVEKVLCMLACWVEDPNGDYFKKHLARISDYLWVAEDGMKMQSFGSQLWDTGFAMQAVLASNLSSEIADVRENPSGDFKSMYRHISKGAWTFSDRDHGWQVSDCTANGLKCCLLFSMLAPDIVGPKLEPERLYDSVNILLTLQSKNGGVSAWEPAGAPKWLELLNPTELFSDIVIEHEYSECTSSAIQALSLFKQLFPNHRSTEINTFIKKAVQYLENMQTPDGSWYGNWGTCFTYGTWFALAGLAAAGKTYSDCVAVHKGVDFLLATQKDDGGWGESYLSCSKKRYIAQEGEKSNLVQTAWGLMGLIHAGQAERDPVPLHRAAKLIINSQLETGDFPQQQATGVFLKNCTLHYAAYRNIHPLWALAEYRARISMWLPKANVAKKETGTGSVAVAIDKDKGSQHALKWTIDNLASRGQTISLIHVLSKSHSDIEEATPHQKQQSEKLAKYLFVSFHCYCSRKEINCRDILLEDADKVRAIVEYVTTSAIENLVVGAASRNGFMRRFKTDLPTTVSKSAPDFCNVYVISKGKIASVRNASRPAPFQNSMHLSEFDNQQPITPEKVQKHHDHSNSAGTTPSRPRRSVESDATRSPLGRRQGMMKPYGELYDSDSDLSFISPTSHRESDISFISSGRPSVDRSSFTLDFPESGRSSRISTSSEQSIGSHRLGIKFSDPGFHNDSFSEESGRTSSYSSQSLDDVEAEMKRLRLELKQTMDMYSTACREALSARQQATELQKLRTEEERRMEEAKSSEEAAMSIVEKERAKAKAALEAAEAAKRLAEVEAKRRLTAEMKTMKESDSFSRGLCVRYRKYTVEEIEEATSNFAESQKVGEGGYGPVFKGFLDHTSVAVKVLRPDAAQGRSQFQKEVEVLSCIRHPNMVLLLGACPEFGILVYEYMAKGSLEDRTFCYIDPEYQQTGMLGVKSDVYSLGIMLLQILTAKQPMGLAYYVEQAIEEGTLKDMLDPAVPDWPMEEALSLAKLSLQCAELRRKDRPDLGKEILPELNRLRDIGEESLESVFYAGSQGRSPHTSQVSISASSDPFISSSEAPAANSEA</sequence>
<evidence type="ECO:0000256" key="3">
    <source>
        <dbReference type="ARBA" id="ARBA00022741"/>
    </source>
</evidence>
<gene>
    <name evidence="9" type="ORF">TAV2_LOCUS18000</name>
</gene>
<dbReference type="GO" id="GO:0005524">
    <property type="term" value="F:ATP binding"/>
    <property type="evidence" value="ECO:0007669"/>
    <property type="project" value="UniProtKB-KW"/>
</dbReference>
<feature type="compositionally biased region" description="Low complexity" evidence="7">
    <location>
        <begin position="1399"/>
        <end position="1420"/>
    </location>
</feature>
<dbReference type="PROSITE" id="PS50011">
    <property type="entry name" value="PROTEIN_KINASE_DOM"/>
    <property type="match status" value="1"/>
</dbReference>
<feature type="coiled-coil region" evidence="6">
    <location>
        <begin position="1062"/>
        <end position="1151"/>
    </location>
</feature>
<evidence type="ECO:0000256" key="2">
    <source>
        <dbReference type="ARBA" id="ARBA00022737"/>
    </source>
</evidence>
<keyword evidence="2" id="KW-0677">Repeat</keyword>
<evidence type="ECO:0000313" key="10">
    <source>
        <dbReference type="Proteomes" id="UP000836841"/>
    </source>
</evidence>